<name>A0ABD0JUG2_9CAEN</name>
<comment type="caution">
    <text evidence="3">The sequence shown here is derived from an EMBL/GenBank/DDBJ whole genome shotgun (WGS) entry which is preliminary data.</text>
</comment>
<keyword evidence="4" id="KW-1185">Reference proteome</keyword>
<dbReference type="EMBL" id="JACVVK020000321">
    <property type="protein sequence ID" value="KAK7478617.1"/>
    <property type="molecule type" value="Genomic_DNA"/>
</dbReference>
<keyword evidence="2" id="KW-1133">Transmembrane helix</keyword>
<protein>
    <submittedName>
        <fullName evidence="3">Uncharacterized protein</fullName>
    </submittedName>
</protein>
<evidence type="ECO:0000256" key="1">
    <source>
        <dbReference type="SAM" id="MobiDB-lite"/>
    </source>
</evidence>
<evidence type="ECO:0000313" key="3">
    <source>
        <dbReference type="EMBL" id="KAK7478617.1"/>
    </source>
</evidence>
<feature type="region of interest" description="Disordered" evidence="1">
    <location>
        <begin position="112"/>
        <end position="135"/>
    </location>
</feature>
<proteinExistence type="predicted"/>
<accession>A0ABD0JUG2</accession>
<organism evidence="3 4">
    <name type="scientific">Batillaria attramentaria</name>
    <dbReference type="NCBI Taxonomy" id="370345"/>
    <lineage>
        <taxon>Eukaryota</taxon>
        <taxon>Metazoa</taxon>
        <taxon>Spiralia</taxon>
        <taxon>Lophotrochozoa</taxon>
        <taxon>Mollusca</taxon>
        <taxon>Gastropoda</taxon>
        <taxon>Caenogastropoda</taxon>
        <taxon>Sorbeoconcha</taxon>
        <taxon>Cerithioidea</taxon>
        <taxon>Batillariidae</taxon>
        <taxon>Batillaria</taxon>
    </lineage>
</organism>
<keyword evidence="2" id="KW-0812">Transmembrane</keyword>
<evidence type="ECO:0000313" key="4">
    <source>
        <dbReference type="Proteomes" id="UP001519460"/>
    </source>
</evidence>
<dbReference type="AlphaFoldDB" id="A0ABD0JUG2"/>
<feature type="compositionally biased region" description="Polar residues" evidence="1">
    <location>
        <begin position="112"/>
        <end position="128"/>
    </location>
</feature>
<sequence>MFWGCTKCCHIGIAQCVDIHQLRRVLVKSQQTAAISFVKSFCYHRLFGVFSSFSCWLLCSFSFLSSLSVGQLVLYRRQTSSTSVRTSATILLYKTLTTRACMCMHVQTSKPFHSASPSRSCSAQTSPNQPKPGHLSENLVQTSVQDVQAVQYLKLETMSTRASSWSCWSRSSAISIQQSTTDEAAQRPLSALLIYAKFKGGQT</sequence>
<feature type="transmembrane region" description="Helical" evidence="2">
    <location>
        <begin position="46"/>
        <end position="75"/>
    </location>
</feature>
<evidence type="ECO:0000256" key="2">
    <source>
        <dbReference type="SAM" id="Phobius"/>
    </source>
</evidence>
<dbReference type="Proteomes" id="UP001519460">
    <property type="component" value="Unassembled WGS sequence"/>
</dbReference>
<keyword evidence="2" id="KW-0472">Membrane</keyword>
<reference evidence="3 4" key="1">
    <citation type="journal article" date="2023" name="Sci. Data">
        <title>Genome assembly of the Korean intertidal mud-creeper Batillaria attramentaria.</title>
        <authorList>
            <person name="Patra A.K."/>
            <person name="Ho P.T."/>
            <person name="Jun S."/>
            <person name="Lee S.J."/>
            <person name="Kim Y."/>
            <person name="Won Y.J."/>
        </authorList>
    </citation>
    <scope>NUCLEOTIDE SEQUENCE [LARGE SCALE GENOMIC DNA]</scope>
    <source>
        <strain evidence="3">Wonlab-2016</strain>
    </source>
</reference>
<gene>
    <name evidence="3" type="ORF">BaRGS_00030149</name>
</gene>